<comment type="subcellular location">
    <subcellularLocation>
        <location evidence="1">Membrane</location>
        <topology evidence="1">Multi-pass membrane protein</topology>
    </subcellularLocation>
</comment>
<evidence type="ECO:0000256" key="8">
    <source>
        <dbReference type="ARBA" id="ARBA00023303"/>
    </source>
</evidence>
<keyword evidence="13" id="KW-1185">Reference proteome</keyword>
<evidence type="ECO:0000256" key="7">
    <source>
        <dbReference type="ARBA" id="ARBA00023136"/>
    </source>
</evidence>
<sequence>MSGCRYNGGVARPRGPLSASPRALHPLEGETQPLRPRHPPPGLEVVVSRPEQPGGPDPGSATATTGQDGTEERGRGAPRRNQNIGYKLGHRRALFEKRKRLSDYALIFGMFGIVVMVTETELSWGESSYSFALKCLISLSTVILLGLIVMYHAREIQLFMVDNGADDWRIAMTYERIFFIALELIVCAIHPIPGQYLFTWTARLAFTYAASVADADVDIILSIPMFLRLYLIGRVMLLHSKLFTDASSRSIGALNKINFNTRFVMKTLMTICPGTVLLVFSISSWIIAAWTVRQEVTSNFLGAMWLISITFLSIGYGDMVPHTYCGKGVCLLTGIMGAGCTALVVAVVARKLELTKAEKHVHNFMMDTQLTKRVKNAAANVLRETWLIYKHTKLVKKIDHAKVRKHQRRLPAGEQGWGGCEPPGDLLLFGGGPRGA</sequence>
<feature type="transmembrane region" description="Helical" evidence="10">
    <location>
        <begin position="329"/>
        <end position="349"/>
    </location>
</feature>
<evidence type="ECO:0000256" key="4">
    <source>
        <dbReference type="ARBA" id="ARBA00022860"/>
    </source>
</evidence>
<dbReference type="GO" id="GO:0016286">
    <property type="term" value="F:small conductance calcium-activated potassium channel activity"/>
    <property type="evidence" value="ECO:0007669"/>
    <property type="project" value="InterPro"/>
</dbReference>
<feature type="transmembrane region" description="Helical" evidence="10">
    <location>
        <begin position="300"/>
        <end position="317"/>
    </location>
</feature>
<keyword evidence="7 10" id="KW-0472">Membrane</keyword>
<dbReference type="Pfam" id="PF02888">
    <property type="entry name" value="CaMBD"/>
    <property type="match status" value="1"/>
</dbReference>
<dbReference type="PANTHER" id="PTHR10153">
    <property type="entry name" value="SMALL CONDUCTANCE CALCIUM-ACTIVATED POTASSIUM CHANNEL"/>
    <property type="match status" value="1"/>
</dbReference>
<evidence type="ECO:0000259" key="11">
    <source>
        <dbReference type="SMART" id="SM01053"/>
    </source>
</evidence>
<name>A0A8C3JKC4_9CHAR</name>
<dbReference type="GO" id="GO:0016020">
    <property type="term" value="C:membrane"/>
    <property type="evidence" value="ECO:0007669"/>
    <property type="project" value="UniProtKB-SubCell"/>
</dbReference>
<proteinExistence type="predicted"/>
<dbReference type="SUPFAM" id="SSF81324">
    <property type="entry name" value="Voltage-gated potassium channels"/>
    <property type="match status" value="1"/>
</dbReference>
<dbReference type="SMART" id="SM01053">
    <property type="entry name" value="CaMBD"/>
    <property type="match status" value="1"/>
</dbReference>
<evidence type="ECO:0000256" key="9">
    <source>
        <dbReference type="SAM" id="MobiDB-lite"/>
    </source>
</evidence>
<evidence type="ECO:0000256" key="5">
    <source>
        <dbReference type="ARBA" id="ARBA00022989"/>
    </source>
</evidence>
<protein>
    <submittedName>
        <fullName evidence="12">Potassium calcium-activated channel subfamily N member 1</fullName>
    </submittedName>
</protein>
<feature type="transmembrane region" description="Helical" evidence="10">
    <location>
        <begin position="205"/>
        <end position="231"/>
    </location>
</feature>
<feature type="domain" description="Calmodulin-binding" evidence="11">
    <location>
        <begin position="367"/>
        <end position="436"/>
    </location>
</feature>
<feature type="transmembrane region" description="Helical" evidence="10">
    <location>
        <begin position="174"/>
        <end position="193"/>
    </location>
</feature>
<evidence type="ECO:0000313" key="13">
    <source>
        <dbReference type="Proteomes" id="UP000694419"/>
    </source>
</evidence>
<evidence type="ECO:0000256" key="2">
    <source>
        <dbReference type="ARBA" id="ARBA00022448"/>
    </source>
</evidence>
<dbReference type="SUPFAM" id="SSF81327">
    <property type="entry name" value="Small-conductance potassium channel"/>
    <property type="match status" value="1"/>
</dbReference>
<evidence type="ECO:0000256" key="10">
    <source>
        <dbReference type="SAM" id="Phobius"/>
    </source>
</evidence>
<dbReference type="InterPro" id="IPR004178">
    <property type="entry name" value="CaM-bd_dom"/>
</dbReference>
<keyword evidence="5 10" id="KW-1133">Transmembrane helix</keyword>
<dbReference type="InterPro" id="IPR013099">
    <property type="entry name" value="K_chnl_dom"/>
</dbReference>
<dbReference type="AlphaFoldDB" id="A0A8C3JKC4"/>
<evidence type="ECO:0000313" key="12">
    <source>
        <dbReference type="Ensembl" id="ENSCPGP00000008527.1"/>
    </source>
</evidence>
<evidence type="ECO:0000256" key="3">
    <source>
        <dbReference type="ARBA" id="ARBA00022692"/>
    </source>
</evidence>
<keyword evidence="8" id="KW-0407">Ion channel</keyword>
<dbReference type="Proteomes" id="UP000694419">
    <property type="component" value="Unplaced"/>
</dbReference>
<dbReference type="FunFam" id="1.10.287.70:FF:000027">
    <property type="entry name" value="Small conductance calcium-activated potassium channel, isoform O"/>
    <property type="match status" value="1"/>
</dbReference>
<reference evidence="12" key="2">
    <citation type="submission" date="2025-09" db="UniProtKB">
        <authorList>
            <consortium name="Ensembl"/>
        </authorList>
    </citation>
    <scope>IDENTIFICATION</scope>
</reference>
<feature type="region of interest" description="Disordered" evidence="9">
    <location>
        <begin position="1"/>
        <end position="82"/>
    </location>
</feature>
<evidence type="ECO:0000256" key="1">
    <source>
        <dbReference type="ARBA" id="ARBA00004141"/>
    </source>
</evidence>
<dbReference type="PRINTS" id="PR01451">
    <property type="entry name" value="SKCHANNEL"/>
</dbReference>
<dbReference type="Pfam" id="PF07885">
    <property type="entry name" value="Ion_trans_2"/>
    <property type="match status" value="1"/>
</dbReference>
<accession>A0A8C3JKC4</accession>
<dbReference type="Pfam" id="PF03530">
    <property type="entry name" value="SK_channel"/>
    <property type="match status" value="1"/>
</dbReference>
<evidence type="ECO:0000256" key="6">
    <source>
        <dbReference type="ARBA" id="ARBA00023065"/>
    </source>
</evidence>
<keyword evidence="2" id="KW-0813">Transport</keyword>
<dbReference type="Ensembl" id="ENSCPGT00000009368.1">
    <property type="protein sequence ID" value="ENSCPGP00000008527.1"/>
    <property type="gene ID" value="ENSCPGG00000006049.1"/>
</dbReference>
<keyword evidence="3 10" id="KW-0812">Transmembrane</keyword>
<dbReference type="InterPro" id="IPR036122">
    <property type="entry name" value="CaM-bd_dom_sf"/>
</dbReference>
<reference evidence="12" key="1">
    <citation type="submission" date="2025-08" db="UniProtKB">
        <authorList>
            <consortium name="Ensembl"/>
        </authorList>
    </citation>
    <scope>IDENTIFICATION</scope>
</reference>
<feature type="transmembrane region" description="Helical" evidence="10">
    <location>
        <begin position="268"/>
        <end position="288"/>
    </location>
</feature>
<keyword evidence="6" id="KW-0406">Ion transport</keyword>
<dbReference type="Gene3D" id="1.10.287.70">
    <property type="match status" value="2"/>
</dbReference>
<keyword evidence="4" id="KW-0112">Calmodulin-binding</keyword>
<feature type="transmembrane region" description="Helical" evidence="10">
    <location>
        <begin position="101"/>
        <end position="119"/>
    </location>
</feature>
<organism evidence="12 13">
    <name type="scientific">Calidris pygmaea</name>
    <name type="common">Spoon-billed sandpiper</name>
    <dbReference type="NCBI Taxonomy" id="425635"/>
    <lineage>
        <taxon>Eukaryota</taxon>
        <taxon>Metazoa</taxon>
        <taxon>Chordata</taxon>
        <taxon>Craniata</taxon>
        <taxon>Vertebrata</taxon>
        <taxon>Euteleostomi</taxon>
        <taxon>Archelosauria</taxon>
        <taxon>Archosauria</taxon>
        <taxon>Dinosauria</taxon>
        <taxon>Saurischia</taxon>
        <taxon>Theropoda</taxon>
        <taxon>Coelurosauria</taxon>
        <taxon>Aves</taxon>
        <taxon>Neognathae</taxon>
        <taxon>Neoaves</taxon>
        <taxon>Charadriiformes</taxon>
        <taxon>Scolopacidae</taxon>
        <taxon>Calidris</taxon>
    </lineage>
</organism>
<feature type="transmembrane region" description="Helical" evidence="10">
    <location>
        <begin position="131"/>
        <end position="153"/>
    </location>
</feature>
<dbReference type="GO" id="GO:0005516">
    <property type="term" value="F:calmodulin binding"/>
    <property type="evidence" value="ECO:0007669"/>
    <property type="project" value="UniProtKB-KW"/>
</dbReference>
<dbReference type="InterPro" id="IPR015449">
    <property type="entry name" value="K_chnl_Ca-activ_SK"/>
</dbReference>